<dbReference type="InterPro" id="IPR047217">
    <property type="entry name" value="S49_SppA_67K_type_N"/>
</dbReference>
<feature type="active site" description="Proton donor/acceptor" evidence="7">
    <location>
        <position position="188"/>
    </location>
</feature>
<dbReference type="CDD" id="cd07018">
    <property type="entry name" value="S49_SppA_67K_type"/>
    <property type="match status" value="1"/>
</dbReference>
<dbReference type="STRING" id="1150368.SAMN02927921_02802"/>
<dbReference type="OrthoDB" id="9764363at2"/>
<comment type="similarity">
    <text evidence="2">Belongs to the peptidase S49 family.</text>
</comment>
<dbReference type="PIRSF" id="PIRSF001217">
    <property type="entry name" value="Protease_4_SppA"/>
    <property type="match status" value="1"/>
</dbReference>
<comment type="subcellular location">
    <subcellularLocation>
        <location evidence="1">Membrane</location>
    </subcellularLocation>
</comment>
<keyword evidence="4" id="KW-0378">Hydrolase</keyword>
<proteinExistence type="inferred from homology"/>
<gene>
    <name evidence="10" type="ORF">SAMN02927921_02802</name>
</gene>
<evidence type="ECO:0000313" key="10">
    <source>
        <dbReference type="EMBL" id="SFW62668.1"/>
    </source>
</evidence>
<evidence type="ECO:0000313" key="11">
    <source>
        <dbReference type="Proteomes" id="UP000182248"/>
    </source>
</evidence>
<dbReference type="InterPro" id="IPR029045">
    <property type="entry name" value="ClpP/crotonase-like_dom_sf"/>
</dbReference>
<dbReference type="InterPro" id="IPR047272">
    <property type="entry name" value="S49_SppA_C"/>
</dbReference>
<evidence type="ECO:0000256" key="3">
    <source>
        <dbReference type="ARBA" id="ARBA00022670"/>
    </source>
</evidence>
<dbReference type="EMBL" id="FPJE01000015">
    <property type="protein sequence ID" value="SFW62668.1"/>
    <property type="molecule type" value="Genomic_DNA"/>
</dbReference>
<evidence type="ECO:0000256" key="6">
    <source>
        <dbReference type="ARBA" id="ARBA00023136"/>
    </source>
</evidence>
<evidence type="ECO:0000259" key="9">
    <source>
        <dbReference type="Pfam" id="PF01343"/>
    </source>
</evidence>
<dbReference type="RefSeq" id="WP_072318010.1">
    <property type="nucleotide sequence ID" value="NZ_FPJE01000015.1"/>
</dbReference>
<dbReference type="Gene3D" id="3.90.226.10">
    <property type="entry name" value="2-enoyl-CoA Hydratase, Chain A, domain 1"/>
    <property type="match status" value="3"/>
</dbReference>
<protein>
    <submittedName>
        <fullName evidence="10">Protease-4</fullName>
    </submittedName>
</protein>
<dbReference type="GO" id="GO:0006465">
    <property type="term" value="P:signal peptide processing"/>
    <property type="evidence" value="ECO:0007669"/>
    <property type="project" value="InterPro"/>
</dbReference>
<dbReference type="PRINTS" id="PR00127">
    <property type="entry name" value="CLPPROTEASEP"/>
</dbReference>
<dbReference type="SUPFAM" id="SSF52096">
    <property type="entry name" value="ClpP/crotonase"/>
    <property type="match status" value="2"/>
</dbReference>
<reference evidence="10 11" key="1">
    <citation type="submission" date="2016-11" db="EMBL/GenBank/DDBJ databases">
        <authorList>
            <person name="Jaros S."/>
            <person name="Januszkiewicz K."/>
            <person name="Wedrychowicz H."/>
        </authorList>
    </citation>
    <scope>NUCLEOTIDE SEQUENCE [LARGE SCALE GENOMIC DNA]</scope>
    <source>
        <strain evidence="10 11">CGMCC 1.12145</strain>
    </source>
</reference>
<keyword evidence="8" id="KW-1133">Transmembrane helix</keyword>
<evidence type="ECO:0000256" key="4">
    <source>
        <dbReference type="ARBA" id="ARBA00022801"/>
    </source>
</evidence>
<dbReference type="InterPro" id="IPR004635">
    <property type="entry name" value="Pept_S49_SppA"/>
</dbReference>
<dbReference type="GO" id="GO:0016020">
    <property type="term" value="C:membrane"/>
    <property type="evidence" value="ECO:0007669"/>
    <property type="project" value="UniProtKB-SubCell"/>
</dbReference>
<dbReference type="Pfam" id="PF01343">
    <property type="entry name" value="Peptidase_S49"/>
    <property type="match status" value="2"/>
</dbReference>
<dbReference type="GO" id="GO:0004176">
    <property type="term" value="F:ATP-dependent peptidase activity"/>
    <property type="evidence" value="ECO:0007669"/>
    <property type="project" value="InterPro"/>
</dbReference>
<dbReference type="InterPro" id="IPR002142">
    <property type="entry name" value="Peptidase_S49"/>
</dbReference>
<keyword evidence="3 10" id="KW-0645">Protease</keyword>
<keyword evidence="5" id="KW-0720">Serine protease</keyword>
<feature type="transmembrane region" description="Helical" evidence="8">
    <location>
        <begin position="7"/>
        <end position="32"/>
    </location>
</feature>
<dbReference type="NCBIfam" id="TIGR00705">
    <property type="entry name" value="SppA_67K"/>
    <property type="match status" value="1"/>
</dbReference>
<sequence>MKFLRNLLASVLGCFIALGVLFFMFIIFISLAGNQDNVVTVPDKAILEVSIDKPLSDYGGKFDFTDFGMKFEKYDGLNHYLAAIKNAKNDDKIKGISINSNYLPAGIAQTKALRDALEDFKTSGKFVYAYGDFYSQKDYYLASVADSVFVNPVGDIDFKGLSSEVLFFKDLQEKSGVKFEVIRHGKYKSAVEPFLSNEMSPDNRHQISELLFSVWNSMLDGIAETRGLESDRLNDIADTLGARTPAMALEVNLVDRIAYFDEYETSLKNAGALEQDKDVEYVSLREYAEYAAKKSKKSGKDKIAVIYAEGEIVYGEGGKELVGQGIVVKALKKAREDDKVKAIVLRINSPGGSALASDIIWREIEITKRNKPVVVSMGNLAASGGYYIASGADKIYAEPNTITGSIGVFGMLPNFKELADRMGIHSEYVTTNEQSLGYSVFQPLSEDYEKVTRESIENIYSTFVGHVADGRDMTREEVDAIGQGRVWSGTEALEIGLVDEIGGLEDAVAYAAETGGTTDYTIQDFPVYTTSVQDIMDKFIGVSIGKTKEEILKEEIGEQAYRVLQNIKVLSAQKGAQARMPFELIIR</sequence>
<dbReference type="CDD" id="cd07023">
    <property type="entry name" value="S49_Sppa_N_C"/>
    <property type="match status" value="1"/>
</dbReference>
<dbReference type="InterPro" id="IPR004634">
    <property type="entry name" value="Pept_S49_pIV"/>
</dbReference>
<dbReference type="GO" id="GO:0004252">
    <property type="term" value="F:serine-type endopeptidase activity"/>
    <property type="evidence" value="ECO:0007669"/>
    <property type="project" value="InterPro"/>
</dbReference>
<evidence type="ECO:0000256" key="1">
    <source>
        <dbReference type="ARBA" id="ARBA00004370"/>
    </source>
</evidence>
<accession>A0A1K1QSK2</accession>
<evidence type="ECO:0000256" key="2">
    <source>
        <dbReference type="ARBA" id="ARBA00008683"/>
    </source>
</evidence>
<dbReference type="NCBIfam" id="TIGR00706">
    <property type="entry name" value="SppA_dom"/>
    <property type="match status" value="1"/>
</dbReference>
<evidence type="ECO:0000256" key="7">
    <source>
        <dbReference type="PIRSR" id="PIRSR001217-1"/>
    </source>
</evidence>
<feature type="domain" description="Peptidase S49" evidence="9">
    <location>
        <begin position="120"/>
        <end position="269"/>
    </location>
</feature>
<organism evidence="10 11">
    <name type="scientific">Sinomicrobium oceani</name>
    <dbReference type="NCBI Taxonomy" id="1150368"/>
    <lineage>
        <taxon>Bacteria</taxon>
        <taxon>Pseudomonadati</taxon>
        <taxon>Bacteroidota</taxon>
        <taxon>Flavobacteriia</taxon>
        <taxon>Flavobacteriales</taxon>
        <taxon>Flavobacteriaceae</taxon>
        <taxon>Sinomicrobium</taxon>
    </lineage>
</organism>
<dbReference type="Proteomes" id="UP000182248">
    <property type="component" value="Unassembled WGS sequence"/>
</dbReference>
<keyword evidence="6 8" id="KW-0472">Membrane</keyword>
<evidence type="ECO:0000256" key="5">
    <source>
        <dbReference type="ARBA" id="ARBA00022825"/>
    </source>
</evidence>
<dbReference type="PANTHER" id="PTHR33209">
    <property type="entry name" value="PROTEASE 4"/>
    <property type="match status" value="1"/>
</dbReference>
<feature type="domain" description="Peptidase S49" evidence="9">
    <location>
        <begin position="367"/>
        <end position="513"/>
    </location>
</feature>
<keyword evidence="8" id="KW-0812">Transmembrane</keyword>
<keyword evidence="11" id="KW-1185">Reference proteome</keyword>
<dbReference type="InterPro" id="IPR001907">
    <property type="entry name" value="ClpP"/>
</dbReference>
<evidence type="ECO:0000256" key="8">
    <source>
        <dbReference type="SAM" id="Phobius"/>
    </source>
</evidence>
<dbReference type="PANTHER" id="PTHR33209:SF1">
    <property type="entry name" value="PEPTIDASE S49 DOMAIN-CONTAINING PROTEIN"/>
    <property type="match status" value="1"/>
</dbReference>
<name>A0A1K1QSK2_9FLAO</name>
<feature type="active site" description="Nucleophile" evidence="7">
    <location>
        <position position="383"/>
    </location>
</feature>
<dbReference type="AlphaFoldDB" id="A0A1K1QSK2"/>